<accession>A0A934QJ08</accession>
<comment type="similarity">
    <text evidence="2 7">Belongs to the ExbD/TolR family.</text>
</comment>
<protein>
    <submittedName>
        <fullName evidence="10">Biopolymer transporter ExbD</fullName>
    </submittedName>
</protein>
<comment type="caution">
    <text evidence="10">The sequence shown here is derived from an EMBL/GenBank/DDBJ whole genome shotgun (WGS) entry which is preliminary data.</text>
</comment>
<reference evidence="10" key="2">
    <citation type="journal article" date="2020" name="Microorganisms">
        <title>Osmotic Adaptation and Compatible Solute Biosynthesis of Phototrophic Bacteria as Revealed from Genome Analyses.</title>
        <authorList>
            <person name="Imhoff J.F."/>
            <person name="Rahn T."/>
            <person name="Kunzel S."/>
            <person name="Keller A."/>
            <person name="Neulinger S.C."/>
        </authorList>
    </citation>
    <scope>NUCLEOTIDE SEQUENCE</scope>
    <source>
        <strain evidence="10">DSM 9154</strain>
    </source>
</reference>
<evidence type="ECO:0000313" key="11">
    <source>
        <dbReference type="Proteomes" id="UP000778970"/>
    </source>
</evidence>
<dbReference type="Proteomes" id="UP000778970">
    <property type="component" value="Unassembled WGS sequence"/>
</dbReference>
<dbReference type="RefSeq" id="WP_027289015.1">
    <property type="nucleotide sequence ID" value="NZ_NRRE01000026.1"/>
</dbReference>
<keyword evidence="7" id="KW-0653">Protein transport</keyword>
<feature type="transmembrane region" description="Helical" evidence="9">
    <location>
        <begin position="15"/>
        <end position="32"/>
    </location>
</feature>
<evidence type="ECO:0000256" key="6">
    <source>
        <dbReference type="ARBA" id="ARBA00023136"/>
    </source>
</evidence>
<reference evidence="10" key="1">
    <citation type="submission" date="2017-08" db="EMBL/GenBank/DDBJ databases">
        <authorList>
            <person name="Imhoff J.F."/>
            <person name="Rahn T."/>
            <person name="Kuenzel S."/>
            <person name="Neulinger S.C."/>
        </authorList>
    </citation>
    <scope>NUCLEOTIDE SEQUENCE</scope>
    <source>
        <strain evidence="10">DSM 9154</strain>
    </source>
</reference>
<dbReference type="PANTHER" id="PTHR30558:SF3">
    <property type="entry name" value="BIOPOLYMER TRANSPORT PROTEIN EXBD-RELATED"/>
    <property type="match status" value="1"/>
</dbReference>
<feature type="region of interest" description="Disordered" evidence="8">
    <location>
        <begin position="40"/>
        <end position="59"/>
    </location>
</feature>
<comment type="subcellular location">
    <subcellularLocation>
        <location evidence="1">Cell membrane</location>
        <topology evidence="1">Single-pass membrane protein</topology>
    </subcellularLocation>
    <subcellularLocation>
        <location evidence="7">Cell membrane</location>
        <topology evidence="7">Single-pass type II membrane protein</topology>
    </subcellularLocation>
</comment>
<dbReference type="GO" id="GO:0022857">
    <property type="term" value="F:transmembrane transporter activity"/>
    <property type="evidence" value="ECO:0007669"/>
    <property type="project" value="InterPro"/>
</dbReference>
<keyword evidence="5 9" id="KW-1133">Transmembrane helix</keyword>
<gene>
    <name evidence="10" type="ORF">CKO21_11030</name>
</gene>
<dbReference type="Pfam" id="PF02472">
    <property type="entry name" value="ExbD"/>
    <property type="match status" value="1"/>
</dbReference>
<evidence type="ECO:0000256" key="4">
    <source>
        <dbReference type="ARBA" id="ARBA00022692"/>
    </source>
</evidence>
<evidence type="ECO:0000313" key="10">
    <source>
        <dbReference type="EMBL" id="MBK1697774.1"/>
    </source>
</evidence>
<keyword evidence="11" id="KW-1185">Reference proteome</keyword>
<evidence type="ECO:0000256" key="3">
    <source>
        <dbReference type="ARBA" id="ARBA00022475"/>
    </source>
</evidence>
<name>A0A934QJ08_9PROT</name>
<evidence type="ECO:0000256" key="7">
    <source>
        <dbReference type="RuleBase" id="RU003879"/>
    </source>
</evidence>
<dbReference type="Gene3D" id="3.30.420.270">
    <property type="match status" value="1"/>
</dbReference>
<proteinExistence type="inferred from homology"/>
<dbReference type="EMBL" id="NRRE01000026">
    <property type="protein sequence ID" value="MBK1697774.1"/>
    <property type="molecule type" value="Genomic_DNA"/>
</dbReference>
<dbReference type="GO" id="GO:0005886">
    <property type="term" value="C:plasma membrane"/>
    <property type="evidence" value="ECO:0007669"/>
    <property type="project" value="UniProtKB-SubCell"/>
</dbReference>
<evidence type="ECO:0000256" key="5">
    <source>
        <dbReference type="ARBA" id="ARBA00022989"/>
    </source>
</evidence>
<keyword evidence="6 9" id="KW-0472">Membrane</keyword>
<dbReference type="GO" id="GO:0015031">
    <property type="term" value="P:protein transport"/>
    <property type="evidence" value="ECO:0007669"/>
    <property type="project" value="UniProtKB-KW"/>
</dbReference>
<dbReference type="InterPro" id="IPR003400">
    <property type="entry name" value="ExbD"/>
</dbReference>
<evidence type="ECO:0000256" key="8">
    <source>
        <dbReference type="SAM" id="MobiDB-lite"/>
    </source>
</evidence>
<dbReference type="PANTHER" id="PTHR30558">
    <property type="entry name" value="EXBD MEMBRANE COMPONENT OF PMF-DRIVEN MACROMOLECULE IMPORT SYSTEM"/>
    <property type="match status" value="1"/>
</dbReference>
<sequence>MKLQRPTHRPAPESTIALINVVFLLLIFFMLAGQLRQSPPFEVAPPRSDSEDAADNSPATLAVGTDGQLALGGARVTLETLTKALGERDGGIPERLRLKADSQVPATRVIALMSELRAAGVKRISLLTVRDN</sequence>
<evidence type="ECO:0000256" key="1">
    <source>
        <dbReference type="ARBA" id="ARBA00004162"/>
    </source>
</evidence>
<keyword evidence="7" id="KW-0813">Transport</keyword>
<keyword evidence="4 7" id="KW-0812">Transmembrane</keyword>
<evidence type="ECO:0000256" key="2">
    <source>
        <dbReference type="ARBA" id="ARBA00005811"/>
    </source>
</evidence>
<organism evidence="10 11">
    <name type="scientific">Rhodovibrio salinarum</name>
    <dbReference type="NCBI Taxonomy" id="1087"/>
    <lineage>
        <taxon>Bacteria</taxon>
        <taxon>Pseudomonadati</taxon>
        <taxon>Pseudomonadota</taxon>
        <taxon>Alphaproteobacteria</taxon>
        <taxon>Rhodospirillales</taxon>
        <taxon>Rhodovibrionaceae</taxon>
        <taxon>Rhodovibrio</taxon>
    </lineage>
</organism>
<dbReference type="AlphaFoldDB" id="A0A934QJ08"/>
<keyword evidence="3" id="KW-1003">Cell membrane</keyword>
<evidence type="ECO:0000256" key="9">
    <source>
        <dbReference type="SAM" id="Phobius"/>
    </source>
</evidence>